<reference evidence="3" key="1">
    <citation type="journal article" date="2014" name="Int. J. Syst. Evol. Microbiol.">
        <title>Complete genome sequence of Corynebacterium casei LMG S-19264T (=DSM 44701T), isolated from a smear-ripened cheese.</title>
        <authorList>
            <consortium name="US DOE Joint Genome Institute (JGI-PGF)"/>
            <person name="Walter F."/>
            <person name="Albersmeier A."/>
            <person name="Kalinowski J."/>
            <person name="Ruckert C."/>
        </authorList>
    </citation>
    <scope>NUCLEOTIDE SEQUENCE</scope>
    <source>
        <strain evidence="3">JCM 11219</strain>
    </source>
</reference>
<dbReference type="Proteomes" id="UP001060771">
    <property type="component" value="Chromosome"/>
</dbReference>
<evidence type="ECO:0000313" key="5">
    <source>
        <dbReference type="Proteomes" id="UP001060771"/>
    </source>
</evidence>
<dbReference type="RefSeq" id="WP_054843266.1">
    <property type="nucleotide sequence ID" value="NZ_AP026830.1"/>
</dbReference>
<evidence type="ECO:0000313" key="3">
    <source>
        <dbReference type="EMBL" id="GGI70023.1"/>
    </source>
</evidence>
<feature type="transmembrane region" description="Helical" evidence="1">
    <location>
        <begin position="156"/>
        <end position="183"/>
    </location>
</feature>
<keyword evidence="5" id="KW-1185">Reference proteome</keyword>
<proteinExistence type="predicted"/>
<dbReference type="GeneID" id="76206471"/>
<feature type="transmembrane region" description="Helical" evidence="1">
    <location>
        <begin position="61"/>
        <end position="80"/>
    </location>
</feature>
<name>A0A830EGV3_9CREN</name>
<dbReference type="OrthoDB" id="372965at2157"/>
<keyword evidence="1" id="KW-1133">Transmembrane helix</keyword>
<feature type="transmembrane region" description="Helical" evidence="1">
    <location>
        <begin position="12"/>
        <end position="32"/>
    </location>
</feature>
<reference evidence="3" key="2">
    <citation type="submission" date="2020-09" db="EMBL/GenBank/DDBJ databases">
        <authorList>
            <person name="Sun Q."/>
            <person name="Ohkuma M."/>
        </authorList>
    </citation>
    <scope>NUCLEOTIDE SEQUENCE</scope>
    <source>
        <strain evidence="3">JCM 11219</strain>
    </source>
</reference>
<evidence type="ECO:0000313" key="4">
    <source>
        <dbReference type="Proteomes" id="UP000657075"/>
    </source>
</evidence>
<protein>
    <submittedName>
        <fullName evidence="3">Uncharacterized protein</fullName>
    </submittedName>
</protein>
<gene>
    <name evidence="3" type="ORF">GCM10007112_03770</name>
    <name evidence="2" type="ORF">Vsou_09210</name>
</gene>
<keyword evidence="1" id="KW-0472">Membrane</keyword>
<dbReference type="AlphaFoldDB" id="A0A830EGV3"/>
<dbReference type="EMBL" id="AP026830">
    <property type="protein sequence ID" value="BDR91828.1"/>
    <property type="molecule type" value="Genomic_DNA"/>
</dbReference>
<keyword evidence="1" id="KW-0812">Transmembrane</keyword>
<organism evidence="3 4">
    <name type="scientific">Vulcanisaeta souniana JCM 11219</name>
    <dbReference type="NCBI Taxonomy" id="1293586"/>
    <lineage>
        <taxon>Archaea</taxon>
        <taxon>Thermoproteota</taxon>
        <taxon>Thermoprotei</taxon>
        <taxon>Thermoproteales</taxon>
        <taxon>Thermoproteaceae</taxon>
        <taxon>Vulcanisaeta</taxon>
    </lineage>
</organism>
<reference evidence="5" key="3">
    <citation type="submission" date="2022-09" db="EMBL/GenBank/DDBJ databases">
        <title>Complete genome sequence of Vulcanisaeta souniana.</title>
        <authorList>
            <person name="Kato S."/>
            <person name="Itoh T."/>
            <person name="Ohkuma M."/>
        </authorList>
    </citation>
    <scope>NUCLEOTIDE SEQUENCE [LARGE SCALE GENOMIC DNA]</scope>
    <source>
        <strain evidence="5">JCM 11219</strain>
    </source>
</reference>
<reference evidence="2" key="4">
    <citation type="journal article" date="2023" name="Microbiol. Resour. Announc.">
        <title>Complete Genome Sequence of Vulcanisaeta souniana Strain IC-059, a Hyperthermophilic Archaeon Isolated from Hot Spring Water in Japan.</title>
        <authorList>
            <person name="Kato S."/>
            <person name="Itoh T."/>
            <person name="Wu L."/>
            <person name="Ma J."/>
            <person name="Ohkuma M."/>
        </authorList>
    </citation>
    <scope>NUCLEOTIDE SEQUENCE</scope>
    <source>
        <strain evidence="2">JCM 11219</strain>
    </source>
</reference>
<evidence type="ECO:0000313" key="2">
    <source>
        <dbReference type="EMBL" id="BDR91828.1"/>
    </source>
</evidence>
<accession>A0A830EGV3</accession>
<dbReference type="Proteomes" id="UP000657075">
    <property type="component" value="Unassembled WGS sequence"/>
</dbReference>
<sequence>MDVKRKRLILKYIYASVIILFFSIPSAMYGVFSSMFPEPKSLLYAFKETVIPPPTWEVVSFILYVIASFALDLVLIPYLFRDVGINNYISAVVYILPMFLIMLVATLQSIYVNIWAAYTNLYAAATGHEPGGVIVPPASPQNELAWQWFGTGVSEVYYALLTFYTIPVAFAVWFALAYVTLLWSKRYMAKRTIKALTPKKSY</sequence>
<feature type="transmembrane region" description="Helical" evidence="1">
    <location>
        <begin position="92"/>
        <end position="112"/>
    </location>
</feature>
<evidence type="ECO:0000256" key="1">
    <source>
        <dbReference type="SAM" id="Phobius"/>
    </source>
</evidence>
<dbReference type="EMBL" id="BMNM01000001">
    <property type="protein sequence ID" value="GGI70023.1"/>
    <property type="molecule type" value="Genomic_DNA"/>
</dbReference>